<comment type="caution">
    <text evidence="6">The sequence shown here is derived from an EMBL/GenBank/DDBJ whole genome shotgun (WGS) entry which is preliminary data.</text>
</comment>
<name>A0A1D1UW94_RAMVA</name>
<proteinExistence type="predicted"/>
<keyword evidence="4" id="KW-0812">Transmembrane</keyword>
<sequence length="579" mass="66546">MVVRFFPSTQIILVAIWVETVCMLPATIALTTATLELPMHYAVLAMIGCHLACWNMLNNLRQLRLLELMSLPPAQAEHYAGMNVRQIGNNCWMYLWPKISLIVLVYRYFHPPSEAFVNMVKFVTYIASLSAFALVLAGLQWRAWNTVYVLRGRSNGEIRLSVISNNYYNVDNFMWVSVNEEMINKAYALVFLGHWANSIAPVVYHHGIQAVVAAAPEAFVQSATTSWISLFGLCWVLACLYHKVMTLWFRSMQIGFTAAQERDHAALKFELSGCFYLFLWLGDVLDMDRQLTVIHVSRMMFFFVLFKLATIPSVSGQVAQTQALEGSGSGLNYSKYVVEGSIVPAALGIFLLDRVWRAPLVVEPVIHGTWMTDKTSLFPSDFEMWMHGETFFCSVDLAFQSLHTAVNSVAAYGHLEADYSAPLCHILMEKTDWLFKLWSLFLRHILNIVLQCFTLTLLWENRTDVFYVSFMYFFRIFNCMEYLHEASVGGVSGQFFCWSRCVIKALVLPTESQFAEWNDRCSICQLEDEDHQLFCTFPCGHIFHRECIEQWLKVRMCCPLCMRGIRFRHGRIKMDKSSF</sequence>
<dbReference type="STRING" id="947166.A0A1D1UW94"/>
<evidence type="ECO:0000256" key="1">
    <source>
        <dbReference type="ARBA" id="ARBA00022771"/>
    </source>
</evidence>
<feature type="transmembrane region" description="Helical" evidence="4">
    <location>
        <begin position="39"/>
        <end position="57"/>
    </location>
</feature>
<evidence type="ECO:0000313" key="6">
    <source>
        <dbReference type="EMBL" id="GAU93929.1"/>
    </source>
</evidence>
<evidence type="ECO:0000313" key="7">
    <source>
        <dbReference type="Proteomes" id="UP000186922"/>
    </source>
</evidence>
<dbReference type="SMART" id="SM00184">
    <property type="entry name" value="RING"/>
    <property type="match status" value="1"/>
</dbReference>
<dbReference type="Proteomes" id="UP000186922">
    <property type="component" value="Unassembled WGS sequence"/>
</dbReference>
<dbReference type="SUPFAM" id="SSF57850">
    <property type="entry name" value="RING/U-box"/>
    <property type="match status" value="1"/>
</dbReference>
<keyword evidence="4" id="KW-0472">Membrane</keyword>
<feature type="transmembrane region" description="Helical" evidence="4">
    <location>
        <begin position="224"/>
        <end position="244"/>
    </location>
</feature>
<keyword evidence="4" id="KW-1133">Transmembrane helix</keyword>
<gene>
    <name evidence="6" type="primary">RvY_05788</name>
    <name evidence="6" type="synonym">RvY_05788.1</name>
    <name evidence="6" type="ORF">RvY_05788-1</name>
</gene>
<dbReference type="EMBL" id="BDGG01000002">
    <property type="protein sequence ID" value="GAU93929.1"/>
    <property type="molecule type" value="Genomic_DNA"/>
</dbReference>
<dbReference type="AlphaFoldDB" id="A0A1D1UW94"/>
<feature type="transmembrane region" description="Helical" evidence="4">
    <location>
        <begin position="122"/>
        <end position="144"/>
    </location>
</feature>
<feature type="transmembrane region" description="Helical" evidence="4">
    <location>
        <begin position="12"/>
        <end position="33"/>
    </location>
</feature>
<evidence type="ECO:0000256" key="4">
    <source>
        <dbReference type="SAM" id="Phobius"/>
    </source>
</evidence>
<feature type="transmembrane region" description="Helical" evidence="4">
    <location>
        <begin position="91"/>
        <end position="110"/>
    </location>
</feature>
<evidence type="ECO:0000256" key="3">
    <source>
        <dbReference type="PROSITE-ProRule" id="PRU00175"/>
    </source>
</evidence>
<keyword evidence="2" id="KW-0862">Zinc</keyword>
<evidence type="ECO:0000256" key="2">
    <source>
        <dbReference type="ARBA" id="ARBA00022833"/>
    </source>
</evidence>
<dbReference type="OrthoDB" id="8062037at2759"/>
<dbReference type="Gene3D" id="3.30.40.10">
    <property type="entry name" value="Zinc/RING finger domain, C3HC4 (zinc finger)"/>
    <property type="match status" value="1"/>
</dbReference>
<evidence type="ECO:0000259" key="5">
    <source>
        <dbReference type="PROSITE" id="PS50089"/>
    </source>
</evidence>
<protein>
    <recommendedName>
        <fullName evidence="5">RING-type domain-containing protein</fullName>
    </recommendedName>
</protein>
<accession>A0A1D1UW94</accession>
<organism evidence="6 7">
    <name type="scientific">Ramazzottius varieornatus</name>
    <name type="common">Water bear</name>
    <name type="synonym">Tardigrade</name>
    <dbReference type="NCBI Taxonomy" id="947166"/>
    <lineage>
        <taxon>Eukaryota</taxon>
        <taxon>Metazoa</taxon>
        <taxon>Ecdysozoa</taxon>
        <taxon>Tardigrada</taxon>
        <taxon>Eutardigrada</taxon>
        <taxon>Parachela</taxon>
        <taxon>Hypsibioidea</taxon>
        <taxon>Ramazzottiidae</taxon>
        <taxon>Ramazzottius</taxon>
    </lineage>
</organism>
<reference evidence="6 7" key="1">
    <citation type="journal article" date="2016" name="Nat. Commun.">
        <title>Extremotolerant tardigrade genome and improved radiotolerance of human cultured cells by tardigrade-unique protein.</title>
        <authorList>
            <person name="Hashimoto T."/>
            <person name="Horikawa D.D."/>
            <person name="Saito Y."/>
            <person name="Kuwahara H."/>
            <person name="Kozuka-Hata H."/>
            <person name="Shin-I T."/>
            <person name="Minakuchi Y."/>
            <person name="Ohishi K."/>
            <person name="Motoyama A."/>
            <person name="Aizu T."/>
            <person name="Enomoto A."/>
            <person name="Kondo K."/>
            <person name="Tanaka S."/>
            <person name="Hara Y."/>
            <person name="Koshikawa S."/>
            <person name="Sagara H."/>
            <person name="Miura T."/>
            <person name="Yokobori S."/>
            <person name="Miyagawa K."/>
            <person name="Suzuki Y."/>
            <person name="Kubo T."/>
            <person name="Oyama M."/>
            <person name="Kohara Y."/>
            <person name="Fujiyama A."/>
            <person name="Arakawa K."/>
            <person name="Katayama T."/>
            <person name="Toyoda A."/>
            <person name="Kunieda T."/>
        </authorList>
    </citation>
    <scope>NUCLEOTIDE SEQUENCE [LARGE SCALE GENOMIC DNA]</scope>
    <source>
        <strain evidence="6 7">YOKOZUNA-1</strain>
    </source>
</reference>
<keyword evidence="7" id="KW-1185">Reference proteome</keyword>
<dbReference type="Pfam" id="PF13639">
    <property type="entry name" value="zf-RING_2"/>
    <property type="match status" value="1"/>
</dbReference>
<dbReference type="InterPro" id="IPR013083">
    <property type="entry name" value="Znf_RING/FYVE/PHD"/>
</dbReference>
<dbReference type="GO" id="GO:0008270">
    <property type="term" value="F:zinc ion binding"/>
    <property type="evidence" value="ECO:0007669"/>
    <property type="project" value="UniProtKB-KW"/>
</dbReference>
<feature type="domain" description="RING-type" evidence="5">
    <location>
        <begin position="521"/>
        <end position="561"/>
    </location>
</feature>
<keyword evidence="1 3" id="KW-0479">Metal-binding</keyword>
<keyword evidence="1 3" id="KW-0863">Zinc-finger</keyword>
<dbReference type="InterPro" id="IPR001841">
    <property type="entry name" value="Znf_RING"/>
</dbReference>
<dbReference type="PROSITE" id="PS50089">
    <property type="entry name" value="ZF_RING_2"/>
    <property type="match status" value="1"/>
</dbReference>